<sequence>MKWSSGTSSRAGMFRDRADAGRQLGAALAVMPWQDPVVLGLPRGGVPVAALVAEALDAPLDVIIVRKLGLPFSPETAMGAIGEGGVRVLDEALVRRFGVSRQEVADVEARERRTLDERVERLRGGHDRLDLTGRTAIIVDDGIATGATARAACLVARHIGAARVVVAAPVGGPDARKRLTDADEVVCLMQPPYFQAVGAHYEVFGQTSDDEVVRILAAHRRPEGPTWTPPTS</sequence>
<keyword evidence="2" id="KW-0808">Transferase</keyword>
<dbReference type="AlphaFoldDB" id="A0A7X0FN49"/>
<evidence type="ECO:0000313" key="2">
    <source>
        <dbReference type="EMBL" id="MBB6390568.1"/>
    </source>
</evidence>
<keyword evidence="3" id="KW-1185">Reference proteome</keyword>
<protein>
    <submittedName>
        <fullName evidence="2">Putative phosphoribosyl transferase</fullName>
    </submittedName>
</protein>
<feature type="domain" description="Phosphoribosyltransferase" evidence="1">
    <location>
        <begin position="32"/>
        <end position="180"/>
    </location>
</feature>
<dbReference type="InterPro" id="IPR000836">
    <property type="entry name" value="PRTase_dom"/>
</dbReference>
<dbReference type="Proteomes" id="UP000537775">
    <property type="component" value="Unassembled WGS sequence"/>
</dbReference>
<reference evidence="2 3" key="1">
    <citation type="submission" date="2020-08" db="EMBL/GenBank/DDBJ databases">
        <title>Sequencing the genomes of 1000 actinobacteria strains.</title>
        <authorList>
            <person name="Klenk H.-P."/>
        </authorList>
    </citation>
    <scope>NUCLEOTIDE SEQUENCE [LARGE SCALE GENOMIC DNA]</scope>
    <source>
        <strain evidence="2 3">DSM 12511</strain>
    </source>
</reference>
<evidence type="ECO:0000313" key="3">
    <source>
        <dbReference type="Proteomes" id="UP000537775"/>
    </source>
</evidence>
<evidence type="ECO:0000259" key="1">
    <source>
        <dbReference type="Pfam" id="PF00156"/>
    </source>
</evidence>
<dbReference type="Pfam" id="PF00156">
    <property type="entry name" value="Pribosyltran"/>
    <property type="match status" value="1"/>
</dbReference>
<dbReference type="InterPro" id="IPR029057">
    <property type="entry name" value="PRTase-like"/>
</dbReference>
<dbReference type="RefSeq" id="WP_246413851.1">
    <property type="nucleotide sequence ID" value="NZ_BAAAJR010000003.1"/>
</dbReference>
<dbReference type="Gene3D" id="3.30.1310.20">
    <property type="entry name" value="PRTase-like"/>
    <property type="match status" value="1"/>
</dbReference>
<dbReference type="EMBL" id="JACHML010000001">
    <property type="protein sequence ID" value="MBB6390568.1"/>
    <property type="molecule type" value="Genomic_DNA"/>
</dbReference>
<dbReference type="GO" id="GO:0016740">
    <property type="term" value="F:transferase activity"/>
    <property type="evidence" value="ECO:0007669"/>
    <property type="project" value="UniProtKB-KW"/>
</dbReference>
<dbReference type="SUPFAM" id="SSF53271">
    <property type="entry name" value="PRTase-like"/>
    <property type="match status" value="1"/>
</dbReference>
<dbReference type="CDD" id="cd06223">
    <property type="entry name" value="PRTases_typeI"/>
    <property type="match status" value="1"/>
</dbReference>
<name>A0A7X0FN49_9MICO</name>
<dbReference type="Gene3D" id="3.40.50.2020">
    <property type="match status" value="1"/>
</dbReference>
<gene>
    <name evidence="2" type="ORF">HD594_000881</name>
</gene>
<comment type="caution">
    <text evidence="2">The sequence shown here is derived from an EMBL/GenBank/DDBJ whole genome shotgun (WGS) entry which is preliminary data.</text>
</comment>
<accession>A0A7X0FN49</accession>
<organism evidence="2 3">
    <name type="scientific">Microbacterium thalassium</name>
    <dbReference type="NCBI Taxonomy" id="362649"/>
    <lineage>
        <taxon>Bacteria</taxon>
        <taxon>Bacillati</taxon>
        <taxon>Actinomycetota</taxon>
        <taxon>Actinomycetes</taxon>
        <taxon>Micrococcales</taxon>
        <taxon>Microbacteriaceae</taxon>
        <taxon>Microbacterium</taxon>
    </lineage>
</organism>
<proteinExistence type="predicted"/>